<dbReference type="InterPro" id="IPR000667">
    <property type="entry name" value="Peptidase_S13"/>
</dbReference>
<gene>
    <name evidence="3" type="ORF">SAMN05421807_11231</name>
</gene>
<dbReference type="GO" id="GO:0006508">
    <property type="term" value="P:proteolysis"/>
    <property type="evidence" value="ECO:0007669"/>
    <property type="project" value="InterPro"/>
</dbReference>
<dbReference type="PRINTS" id="PR00922">
    <property type="entry name" value="DADACBPTASE3"/>
</dbReference>
<dbReference type="Pfam" id="PF02113">
    <property type="entry name" value="Peptidase_S13"/>
    <property type="match status" value="1"/>
</dbReference>
<dbReference type="EMBL" id="FQXD01000012">
    <property type="protein sequence ID" value="SHH72654.1"/>
    <property type="molecule type" value="Genomic_DNA"/>
</dbReference>
<dbReference type="AlphaFoldDB" id="A0A1M5VC17"/>
<dbReference type="GO" id="GO:0004185">
    <property type="term" value="F:serine-type carboxypeptidase activity"/>
    <property type="evidence" value="ECO:0007669"/>
    <property type="project" value="InterPro"/>
</dbReference>
<dbReference type="InterPro" id="IPR012338">
    <property type="entry name" value="Beta-lactam/transpept-like"/>
</dbReference>
<dbReference type="Gene3D" id="3.50.80.20">
    <property type="entry name" value="D-Ala-D-Ala carboxypeptidase C, peptidase S13"/>
    <property type="match status" value="1"/>
</dbReference>
<evidence type="ECO:0000256" key="1">
    <source>
        <dbReference type="ARBA" id="ARBA00006096"/>
    </source>
</evidence>
<accession>A0A1M5VC17</accession>
<dbReference type="NCBIfam" id="TIGR00666">
    <property type="entry name" value="PBP4"/>
    <property type="match status" value="1"/>
</dbReference>
<dbReference type="GO" id="GO:0000270">
    <property type="term" value="P:peptidoglycan metabolic process"/>
    <property type="evidence" value="ECO:0007669"/>
    <property type="project" value="TreeGrafter"/>
</dbReference>
<dbReference type="Gene3D" id="3.40.710.10">
    <property type="entry name" value="DD-peptidase/beta-lactamase superfamily"/>
    <property type="match status" value="2"/>
</dbReference>
<keyword evidence="2" id="KW-0378">Hydrolase</keyword>
<comment type="similarity">
    <text evidence="1">Belongs to the peptidase S13 family.</text>
</comment>
<dbReference type="RefSeq" id="WP_073010406.1">
    <property type="nucleotide sequence ID" value="NZ_FQXD01000012.1"/>
</dbReference>
<keyword evidence="3" id="KW-0645">Protease</keyword>
<dbReference type="Proteomes" id="UP000184079">
    <property type="component" value="Unassembled WGS sequence"/>
</dbReference>
<sequence>MEWKFCKKSTLLILAIIVLAIIPIAIQEDFTFVKVSNATENAEVQANSLEEKLSKLLTNEQLDGTTTSVSVMHANTGDILFSENSDRRLHPASNMKLITSVAALEILGENYQFTTQVRTNGKVKGKVLHGDLFLQGKGDPTLLKSDLKQMAVDMKEQGIRKVKGNIIADDTWFDDERLSQDLNWSDESFYTGAQVSALTLSPNKDYDAGTVIVHVLPQATESGKAVIEVTPKTDYIKIVNRTQIVDADKPKDIAIEREHGTNRIIVEGTMPKKSTQVRSWVAVWEPTMYALDVFQKTLQEEGIDFIGKTEALMKAAPDSSTILTEKKSMPLKDLLIPFMKLSNNGHGEVLTKEMGRVVHGDGSWEKGLAAMEQVMEQFGANTDTMLLRDGSGMSHKNMIPASELLQVLYHVQEKEWFPLFKKSLPVAGVEDRLVGGTLRHRMQEAPAKGNVIAKTGSLKGMSTLSGYVTTKDQQPLIFSIMINNYIGSSEEITAIEDQIASTLAAHELE</sequence>
<dbReference type="PANTHER" id="PTHR30023">
    <property type="entry name" value="D-ALANYL-D-ALANINE CARBOXYPEPTIDASE"/>
    <property type="match status" value="1"/>
</dbReference>
<dbReference type="SUPFAM" id="SSF56601">
    <property type="entry name" value="beta-lactamase/transpeptidase-like"/>
    <property type="match status" value="1"/>
</dbReference>
<keyword evidence="3" id="KW-0121">Carboxypeptidase</keyword>
<organism evidence="3 4">
    <name type="scientific">Virgibacillus chiguensis</name>
    <dbReference type="NCBI Taxonomy" id="411959"/>
    <lineage>
        <taxon>Bacteria</taxon>
        <taxon>Bacillati</taxon>
        <taxon>Bacillota</taxon>
        <taxon>Bacilli</taxon>
        <taxon>Bacillales</taxon>
        <taxon>Bacillaceae</taxon>
        <taxon>Virgibacillus</taxon>
    </lineage>
</organism>
<keyword evidence="4" id="KW-1185">Reference proteome</keyword>
<evidence type="ECO:0000313" key="3">
    <source>
        <dbReference type="EMBL" id="SHH72654.1"/>
    </source>
</evidence>
<proteinExistence type="inferred from homology"/>
<dbReference type="OrthoDB" id="9802627at2"/>
<dbReference type="PANTHER" id="PTHR30023:SF0">
    <property type="entry name" value="PENICILLIN-SENSITIVE CARBOXYPEPTIDASE A"/>
    <property type="match status" value="1"/>
</dbReference>
<reference evidence="4" key="1">
    <citation type="submission" date="2016-11" db="EMBL/GenBank/DDBJ databases">
        <authorList>
            <person name="Varghese N."/>
            <person name="Submissions S."/>
        </authorList>
    </citation>
    <scope>NUCLEOTIDE SEQUENCE [LARGE SCALE GENOMIC DNA]</scope>
    <source>
        <strain evidence="4">CGMCC 1.6496</strain>
    </source>
</reference>
<evidence type="ECO:0000313" key="4">
    <source>
        <dbReference type="Proteomes" id="UP000184079"/>
    </source>
</evidence>
<name>A0A1M5VC17_9BACI</name>
<evidence type="ECO:0000256" key="2">
    <source>
        <dbReference type="ARBA" id="ARBA00022801"/>
    </source>
</evidence>
<protein>
    <submittedName>
        <fullName evidence="3">D-alanyl-D-alanine carboxypeptidase / D-alanyl-D-alanine-endopeptidase (Penicillin-binding protein 4)</fullName>
    </submittedName>
</protein>